<feature type="domain" description="Helicase C-terminal" evidence="1">
    <location>
        <begin position="187"/>
        <end position="296"/>
    </location>
</feature>
<evidence type="ECO:0000259" key="1">
    <source>
        <dbReference type="SMART" id="SM00490"/>
    </source>
</evidence>
<evidence type="ECO:0000313" key="3">
    <source>
        <dbReference type="Proteomes" id="UP000732399"/>
    </source>
</evidence>
<gene>
    <name evidence="2" type="ORF">HBH26_17155</name>
</gene>
<dbReference type="SMART" id="SM00490">
    <property type="entry name" value="HELICc"/>
    <property type="match status" value="1"/>
</dbReference>
<evidence type="ECO:0000313" key="2">
    <source>
        <dbReference type="EMBL" id="NJR80312.1"/>
    </source>
</evidence>
<keyword evidence="3" id="KW-1185">Reference proteome</keyword>
<dbReference type="Proteomes" id="UP000732399">
    <property type="component" value="Unassembled WGS sequence"/>
</dbReference>
<dbReference type="Gene3D" id="3.40.50.300">
    <property type="entry name" value="P-loop containing nucleotide triphosphate hydrolases"/>
    <property type="match status" value="1"/>
</dbReference>
<dbReference type="Pfam" id="PF00271">
    <property type="entry name" value="Helicase_C"/>
    <property type="match status" value="1"/>
</dbReference>
<accession>A0ABX1CWJ8</accession>
<sequence>MYLCPSLEIAGQNRSKFVSLTGKEEKDYNPGEDRLALVPGAPPERRISKPGFNRMAAMTARARGRSRSRDWRTIDAIGSISSDEVRALADYLLSAPGAIVARCARRHDVPTADRGQAERVFDFAWNNLRGYLGHRVFAEAILGASKHGRYTAALREAMLKGGFEAVLDEQMVLLGQLGDAKGPAILDELAKCLLDRPSLVRFRRGKSARLRIPVQAVTPFAGGEQRKAGKKRSGKLRSDTLRRAFNSPFWPHVLCTTSVGQEGLDFHLWCRRIVHWDLPSDPVDFEQREGRIARYASLAVRKSLGDIHGAEALARTTAGSPFSELLAVASEQEAGRTGLERWWLPERGKPLSVSFDWRFSLRSRRRDEMLEELLYYRLALGQPDPDAFVAMLRKVGAHEGNPRELAINLAAVSRPVAPA</sequence>
<name>A0ABX1CWJ8_9SPHN</name>
<dbReference type="EMBL" id="JAAVJH010000015">
    <property type="protein sequence ID" value="NJR80312.1"/>
    <property type="molecule type" value="Genomic_DNA"/>
</dbReference>
<dbReference type="InterPro" id="IPR001650">
    <property type="entry name" value="Helicase_C-like"/>
</dbReference>
<protein>
    <recommendedName>
        <fullName evidence="1">Helicase C-terminal domain-containing protein</fullName>
    </recommendedName>
</protein>
<proteinExistence type="predicted"/>
<organism evidence="2 3">
    <name type="scientific">Sphingomonas corticis</name>
    <dbReference type="NCBI Taxonomy" id="2722791"/>
    <lineage>
        <taxon>Bacteria</taxon>
        <taxon>Pseudomonadati</taxon>
        <taxon>Pseudomonadota</taxon>
        <taxon>Alphaproteobacteria</taxon>
        <taxon>Sphingomonadales</taxon>
        <taxon>Sphingomonadaceae</taxon>
        <taxon>Sphingomonas</taxon>
    </lineage>
</organism>
<dbReference type="InterPro" id="IPR027417">
    <property type="entry name" value="P-loop_NTPase"/>
</dbReference>
<dbReference type="SUPFAM" id="SSF52540">
    <property type="entry name" value="P-loop containing nucleoside triphosphate hydrolases"/>
    <property type="match status" value="1"/>
</dbReference>
<reference evidence="2 3" key="1">
    <citation type="submission" date="2020-03" db="EMBL/GenBank/DDBJ databases">
        <authorList>
            <person name="Wang L."/>
            <person name="He N."/>
            <person name="Li Y."/>
            <person name="Fang Y."/>
            <person name="Zhang F."/>
        </authorList>
    </citation>
    <scope>NUCLEOTIDE SEQUENCE [LARGE SCALE GENOMIC DNA]</scope>
    <source>
        <strain evidence="2 3">36D10-4-7</strain>
    </source>
</reference>
<comment type="caution">
    <text evidence="2">The sequence shown here is derived from an EMBL/GenBank/DDBJ whole genome shotgun (WGS) entry which is preliminary data.</text>
</comment>